<feature type="non-terminal residue" evidence="3">
    <location>
        <position position="293"/>
    </location>
</feature>
<dbReference type="PANTHER" id="PTHR23267">
    <property type="entry name" value="IMMUNOGLOBULIN LIGHT CHAIN"/>
    <property type="match status" value="1"/>
</dbReference>
<feature type="domain" description="Ig-like" evidence="2">
    <location>
        <begin position="81"/>
        <end position="183"/>
    </location>
</feature>
<gene>
    <name evidence="3" type="primary">Kv12_0</name>
    <name evidence="3" type="ORF">GTO96_0017087</name>
</gene>
<feature type="non-terminal residue" evidence="3">
    <location>
        <position position="1"/>
    </location>
</feature>
<evidence type="ECO:0000259" key="2">
    <source>
        <dbReference type="PROSITE" id="PS50835"/>
    </source>
</evidence>
<evidence type="ECO:0000313" key="4">
    <source>
        <dbReference type="Proteomes" id="UP000886611"/>
    </source>
</evidence>
<dbReference type="InterPro" id="IPR050150">
    <property type="entry name" value="IgV_Light_Chain"/>
</dbReference>
<name>A0A8X7XC57_POLSE</name>
<evidence type="ECO:0000313" key="3">
    <source>
        <dbReference type="EMBL" id="KAG2465382.1"/>
    </source>
</evidence>
<dbReference type="Pfam" id="PF07686">
    <property type="entry name" value="V-set"/>
    <property type="match status" value="2"/>
</dbReference>
<feature type="region of interest" description="Disordered" evidence="1">
    <location>
        <begin position="1"/>
        <end position="22"/>
    </location>
</feature>
<dbReference type="PROSITE" id="PS50835">
    <property type="entry name" value="IG_LIKE"/>
    <property type="match status" value="2"/>
</dbReference>
<comment type="caution">
    <text evidence="3">The sequence shown here is derived from an EMBL/GenBank/DDBJ whole genome shotgun (WGS) entry which is preliminary data.</text>
</comment>
<evidence type="ECO:0000256" key="1">
    <source>
        <dbReference type="SAM" id="MobiDB-lite"/>
    </source>
</evidence>
<proteinExistence type="predicted"/>
<dbReference type="InterPro" id="IPR003599">
    <property type="entry name" value="Ig_sub"/>
</dbReference>
<accession>A0A8X7XC57</accession>
<feature type="compositionally biased region" description="Basic and acidic residues" evidence="1">
    <location>
        <begin position="1"/>
        <end position="18"/>
    </location>
</feature>
<dbReference type="EMBL" id="JAATIS010001721">
    <property type="protein sequence ID" value="KAG2465382.1"/>
    <property type="molecule type" value="Genomic_DNA"/>
</dbReference>
<dbReference type="Proteomes" id="UP000886611">
    <property type="component" value="Unassembled WGS sequence"/>
</dbReference>
<reference evidence="3 4" key="1">
    <citation type="journal article" date="2021" name="Cell">
        <title>Tracing the genetic footprints of vertebrate landing in non-teleost ray-finned fishes.</title>
        <authorList>
            <person name="Bi X."/>
            <person name="Wang K."/>
            <person name="Yang L."/>
            <person name="Pan H."/>
            <person name="Jiang H."/>
            <person name="Wei Q."/>
            <person name="Fang M."/>
            <person name="Yu H."/>
            <person name="Zhu C."/>
            <person name="Cai Y."/>
            <person name="He Y."/>
            <person name="Gan X."/>
            <person name="Zeng H."/>
            <person name="Yu D."/>
            <person name="Zhu Y."/>
            <person name="Jiang H."/>
            <person name="Qiu Q."/>
            <person name="Yang H."/>
            <person name="Zhang Y.E."/>
            <person name="Wang W."/>
            <person name="Zhu M."/>
            <person name="He S."/>
            <person name="Zhang G."/>
        </authorList>
    </citation>
    <scope>NUCLEOTIDE SEQUENCE [LARGE SCALE GENOMIC DNA]</scope>
    <source>
        <strain evidence="3">Bchr_013</strain>
    </source>
</reference>
<dbReference type="SMART" id="SM00406">
    <property type="entry name" value="IGv"/>
    <property type="match status" value="2"/>
</dbReference>
<dbReference type="InterPro" id="IPR036179">
    <property type="entry name" value="Ig-like_dom_sf"/>
</dbReference>
<keyword evidence="4" id="KW-1185">Reference proteome</keyword>
<dbReference type="InterPro" id="IPR007110">
    <property type="entry name" value="Ig-like_dom"/>
</dbReference>
<dbReference type="SUPFAM" id="SSF48726">
    <property type="entry name" value="Immunoglobulin"/>
    <property type="match status" value="3"/>
</dbReference>
<organism evidence="3 4">
    <name type="scientific">Polypterus senegalus</name>
    <name type="common">Senegal bichir</name>
    <dbReference type="NCBI Taxonomy" id="55291"/>
    <lineage>
        <taxon>Eukaryota</taxon>
        <taxon>Metazoa</taxon>
        <taxon>Chordata</taxon>
        <taxon>Craniata</taxon>
        <taxon>Vertebrata</taxon>
        <taxon>Euteleostomi</taxon>
        <taxon>Actinopterygii</taxon>
        <taxon>Polypteriformes</taxon>
        <taxon>Polypteridae</taxon>
        <taxon>Polypterus</taxon>
    </lineage>
</organism>
<sequence>MKEEKVKVSDRNRDENGHCVEISPPLLQPKDVKLNASDVVLTQTPSRVSARPNGDISFKCSASQDIGWSLAWYHMPYGQTPRLLIKAGDEHYTASDVVLTQTPNMVSARLGGDVSFKCSASKDIGWYLSWYHMTLGQAPRLLIKLGNELYTGVPSRFSGQRSGSDFTLTITGVQAEDIGHYYCSSAQITLTQPQTAVTGHPGETVTIKCQTSSSIYSSQWKVDMLLWVHERPGMPRRGLLYDAVRQMSGVPSRFSGSGGGNEFTLTITGVQPEDAGIYFCGQYQTTQCTVTES</sequence>
<dbReference type="InterPro" id="IPR013106">
    <property type="entry name" value="Ig_V-set"/>
</dbReference>
<feature type="domain" description="Ig-like" evidence="2">
    <location>
        <begin position="186"/>
        <end position="291"/>
    </location>
</feature>
<dbReference type="FunFam" id="2.60.40.10:FF:001230">
    <property type="entry name" value="Immunoglobulin kappa variable 8-16"/>
    <property type="match status" value="1"/>
</dbReference>
<dbReference type="AlphaFoldDB" id="A0A8X7XC57"/>
<dbReference type="InterPro" id="IPR013783">
    <property type="entry name" value="Ig-like_fold"/>
</dbReference>
<dbReference type="SMART" id="SM00409">
    <property type="entry name" value="IG"/>
    <property type="match status" value="2"/>
</dbReference>
<protein>
    <submittedName>
        <fullName evidence="3">KV12 protein</fullName>
    </submittedName>
</protein>
<dbReference type="Gene3D" id="2.60.40.10">
    <property type="entry name" value="Immunoglobulins"/>
    <property type="match status" value="3"/>
</dbReference>